<dbReference type="PANTHER" id="PTHR31488:SF1">
    <property type="entry name" value="C-MANNOSYLTRANSFERASE DPY19L1"/>
    <property type="match status" value="1"/>
</dbReference>
<keyword evidence="6 8" id="KW-1133">Transmembrane helix</keyword>
<evidence type="ECO:0000313" key="9">
    <source>
        <dbReference type="EMBL" id="KER28038.1"/>
    </source>
</evidence>
<keyword evidence="5 8" id="KW-0812">Transmembrane</keyword>
<dbReference type="InterPro" id="IPR018732">
    <property type="entry name" value="Dpy-19/Dpy-19-like"/>
</dbReference>
<evidence type="ECO:0000256" key="4">
    <source>
        <dbReference type="ARBA" id="ARBA00022679"/>
    </source>
</evidence>
<reference evidence="9 10" key="1">
    <citation type="submission" date="2013-11" db="EMBL/GenBank/DDBJ databases">
        <title>Opisthorchis viverrini - life in the bile duct.</title>
        <authorList>
            <person name="Young N.D."/>
            <person name="Nagarajan N."/>
            <person name="Lin S.J."/>
            <person name="Korhonen P.K."/>
            <person name="Jex A.R."/>
            <person name="Hall R.S."/>
            <person name="Safavi-Hemami H."/>
            <person name="Kaewkong W."/>
            <person name="Bertrand D."/>
            <person name="Gao S."/>
            <person name="Seet Q."/>
            <person name="Wongkham S."/>
            <person name="Teh B.T."/>
            <person name="Wongkham C."/>
            <person name="Intapan P.M."/>
            <person name="Maleewong W."/>
            <person name="Yang X."/>
            <person name="Hu M."/>
            <person name="Wang Z."/>
            <person name="Hofmann A."/>
            <person name="Sternberg P.W."/>
            <person name="Tan P."/>
            <person name="Wang J."/>
            <person name="Gasser R.B."/>
        </authorList>
    </citation>
    <scope>NUCLEOTIDE SEQUENCE [LARGE SCALE GENOMIC DNA]</scope>
</reference>
<dbReference type="STRING" id="6198.A0A074ZL07"/>
<dbReference type="RefSeq" id="XP_009168187.1">
    <property type="nucleotide sequence ID" value="XM_009169923.1"/>
</dbReference>
<keyword evidence="3" id="KW-0328">Glycosyltransferase</keyword>
<evidence type="ECO:0000313" key="10">
    <source>
        <dbReference type="Proteomes" id="UP000054324"/>
    </source>
</evidence>
<comment type="subcellular location">
    <subcellularLocation>
        <location evidence="1">Membrane</location>
        <topology evidence="1">Multi-pass membrane protein</topology>
    </subcellularLocation>
</comment>
<evidence type="ECO:0000256" key="7">
    <source>
        <dbReference type="ARBA" id="ARBA00023136"/>
    </source>
</evidence>
<dbReference type="OrthoDB" id="6019623at2759"/>
<dbReference type="GO" id="GO:0000030">
    <property type="term" value="F:mannosyltransferase activity"/>
    <property type="evidence" value="ECO:0007669"/>
    <property type="project" value="TreeGrafter"/>
</dbReference>
<feature type="transmembrane region" description="Helical" evidence="8">
    <location>
        <begin position="195"/>
        <end position="213"/>
    </location>
</feature>
<keyword evidence="7 8" id="KW-0472">Membrane</keyword>
<feature type="transmembrane region" description="Helical" evidence="8">
    <location>
        <begin position="417"/>
        <end position="435"/>
    </location>
</feature>
<dbReference type="AlphaFoldDB" id="A0A074ZL07"/>
<dbReference type="EMBL" id="KL596708">
    <property type="protein sequence ID" value="KER28038.1"/>
    <property type="molecule type" value="Genomic_DNA"/>
</dbReference>
<feature type="transmembrane region" description="Helical" evidence="8">
    <location>
        <begin position="698"/>
        <end position="719"/>
    </location>
</feature>
<evidence type="ECO:0000256" key="8">
    <source>
        <dbReference type="SAM" id="Phobius"/>
    </source>
</evidence>
<name>A0A074ZL07_OPIVI</name>
<organism evidence="9 10">
    <name type="scientific">Opisthorchis viverrini</name>
    <name type="common">Southeast Asian liver fluke</name>
    <dbReference type="NCBI Taxonomy" id="6198"/>
    <lineage>
        <taxon>Eukaryota</taxon>
        <taxon>Metazoa</taxon>
        <taxon>Spiralia</taxon>
        <taxon>Lophotrochozoa</taxon>
        <taxon>Platyhelminthes</taxon>
        <taxon>Trematoda</taxon>
        <taxon>Digenea</taxon>
        <taxon>Opisthorchiida</taxon>
        <taxon>Opisthorchiata</taxon>
        <taxon>Opisthorchiidae</taxon>
        <taxon>Opisthorchis</taxon>
    </lineage>
</organism>
<feature type="transmembrane region" description="Helical" evidence="8">
    <location>
        <begin position="619"/>
        <end position="643"/>
    </location>
</feature>
<keyword evidence="10" id="KW-1185">Reference proteome</keyword>
<gene>
    <name evidence="9" type="ORF">T265_05023</name>
</gene>
<dbReference type="CTD" id="20319205"/>
<evidence type="ECO:0000256" key="1">
    <source>
        <dbReference type="ARBA" id="ARBA00004141"/>
    </source>
</evidence>
<feature type="transmembrane region" description="Helical" evidence="8">
    <location>
        <begin position="561"/>
        <end position="581"/>
    </location>
</feature>
<feature type="transmembrane region" description="Helical" evidence="8">
    <location>
        <begin position="479"/>
        <end position="497"/>
    </location>
</feature>
<evidence type="ECO:0000256" key="6">
    <source>
        <dbReference type="ARBA" id="ARBA00022989"/>
    </source>
</evidence>
<evidence type="ECO:0000256" key="5">
    <source>
        <dbReference type="ARBA" id="ARBA00022692"/>
    </source>
</evidence>
<dbReference type="GO" id="GO:0005637">
    <property type="term" value="C:nuclear inner membrane"/>
    <property type="evidence" value="ECO:0007669"/>
    <property type="project" value="TreeGrafter"/>
</dbReference>
<dbReference type="Pfam" id="PF10034">
    <property type="entry name" value="Dpy19"/>
    <property type="match status" value="1"/>
</dbReference>
<protein>
    <submittedName>
        <fullName evidence="9">Uncharacterized protein</fullName>
    </submittedName>
</protein>
<dbReference type="PANTHER" id="PTHR31488">
    <property type="entry name" value="DPY-19-LIKE 1, LIKE (H. SAPIENS)"/>
    <property type="match status" value="1"/>
</dbReference>
<comment type="similarity">
    <text evidence="2">Belongs to the dpy-19 family.</text>
</comment>
<sequence length="1099" mass="123547">MAQSFEREFTDRKVRGSNPASASRFLLSRFGQPGSISALVLPSGGMAVRQQRGATTNRLFQPPLKLRLSVRRCDGLLTICTTSRKLSGHSLEPVMRNLIWLAIFNGELCCSLPLNLTYGYRSSSSASHTFSKPRNIKNTSTAITILEVTEHKIRRSSSRTGDANISCVGCISMGRRVDSKEVIVVSDRFRTRWRLRTATVALIALVAGFLHYVHVNSLHENSLFFSHLSSREREMTFRTESGFYYSYFKQLILSPTLKVGWNSLLADTRTEHPRCWNASQGSQALEQCGQTELNAMQRFNLYPELILAVVYRLAHTYGLLSQVCYRVNRDIPNTPIAFAVTPSLLEQTRYNDSILLEPTQTVGVEDQSIVSCVGLAEPSYFYIGSIFFLAAFVIISLVWSGWSVASSASSILDSRDTLASYWLPVWGALLPVMAYFFNHREATRVQWVPPLRENFAYPFFTLQQAWLLHLLSSPKTTRISPRTASVYCLLLLAFQLPWQFAQFALATQVASLFAACCITAAVGSQTLSDRCILLVDRVHTVVFVHLLALLLSFGLQFGNGLLMSSGYPAGLVGVVVGLRVLRRKLCAAAPTSRLESSNKKQVSDGQSTSPCSTGSRLMLIFWPLAVAVGFTIVPGLLLTRLLFPVSEEEHDGGHILDLLREKLDLSGQFRTFHTRLYTCAREFDFMSKETIKQPLETGLLPVAVLLSVWVFCDAAWTLWERKISRPIHSSAPRENMDLSCGTVRIRSMFISLFVIFQLCFFSIMAILIMRLKLFWTPQLCLSLALLAQPLRWSRLFDSVSRAREFPKSQDGSFSPTSRNRSSLAVHFLIVLLAAYITVPGTKNLQYITIFTEHVAIHVPTPNLEGQETVFARPLPMDQPDMRDSASVALNGSPRYTSRHTTAELDIRGQFSAYDDEALLDWFQSLPPPKEDVRVPWVIAGPMSTLGGLRLMLPATTSYPSTQLPPNDGRTWAGFAFTNHPHYENAELRRRTVLAYAIYSRQPIDKVWHIYRHQLQADFVIVDEQHCHPRQGCSNPELYDLILPQLAGRPALCESLQTNGAHHRVVTPSSWKPYFQIVYVDMNTGRVVLFVRRTPTVTYS</sequence>
<dbReference type="Proteomes" id="UP000054324">
    <property type="component" value="Unassembled WGS sequence"/>
</dbReference>
<keyword evidence="4" id="KW-0808">Transferase</keyword>
<accession>A0A074ZL07</accession>
<feature type="transmembrane region" description="Helical" evidence="8">
    <location>
        <begin position="749"/>
        <end position="769"/>
    </location>
</feature>
<dbReference type="KEGG" id="ovi:T265_05023"/>
<feature type="transmembrane region" description="Helical" evidence="8">
    <location>
        <begin position="534"/>
        <end position="555"/>
    </location>
</feature>
<proteinExistence type="inferred from homology"/>
<feature type="transmembrane region" description="Helical" evidence="8">
    <location>
        <begin position="503"/>
        <end position="522"/>
    </location>
</feature>
<evidence type="ECO:0000256" key="2">
    <source>
        <dbReference type="ARBA" id="ARBA00008744"/>
    </source>
</evidence>
<feature type="transmembrane region" description="Helical" evidence="8">
    <location>
        <begin position="380"/>
        <end position="405"/>
    </location>
</feature>
<dbReference type="GeneID" id="20319205"/>
<evidence type="ECO:0000256" key="3">
    <source>
        <dbReference type="ARBA" id="ARBA00022676"/>
    </source>
</evidence>